<dbReference type="EMBL" id="WIUZ02000013">
    <property type="protein sequence ID" value="KAF9781852.1"/>
    <property type="molecule type" value="Genomic_DNA"/>
</dbReference>
<proteinExistence type="predicted"/>
<reference evidence="2" key="2">
    <citation type="submission" date="2020-11" db="EMBL/GenBank/DDBJ databases">
        <authorList>
            <consortium name="DOE Joint Genome Institute"/>
            <person name="Kuo A."/>
            <person name="Miyauchi S."/>
            <person name="Kiss E."/>
            <person name="Drula E."/>
            <person name="Kohler A."/>
            <person name="Sanchez-Garcia M."/>
            <person name="Andreopoulos B."/>
            <person name="Barry K.W."/>
            <person name="Bonito G."/>
            <person name="Buee M."/>
            <person name="Carver A."/>
            <person name="Chen C."/>
            <person name="Cichocki N."/>
            <person name="Clum A."/>
            <person name="Culley D."/>
            <person name="Crous P.W."/>
            <person name="Fauchery L."/>
            <person name="Girlanda M."/>
            <person name="Hayes R."/>
            <person name="Keri Z."/>
            <person name="Labutti K."/>
            <person name="Lipzen A."/>
            <person name="Lombard V."/>
            <person name="Magnuson J."/>
            <person name="Maillard F."/>
            <person name="Morin E."/>
            <person name="Murat C."/>
            <person name="Nolan M."/>
            <person name="Ohm R."/>
            <person name="Pangilinan J."/>
            <person name="Pereira M."/>
            <person name="Perotto S."/>
            <person name="Peter M."/>
            <person name="Riley R."/>
            <person name="Sitrit Y."/>
            <person name="Stielow B."/>
            <person name="Szollosi G."/>
            <person name="Zifcakova L."/>
            <person name="Stursova M."/>
            <person name="Spatafora J.W."/>
            <person name="Tedersoo L."/>
            <person name="Vaario L.-M."/>
            <person name="Yamada A."/>
            <person name="Yan M."/>
            <person name="Wang P."/>
            <person name="Xu J."/>
            <person name="Bruns T."/>
            <person name="Baldrian P."/>
            <person name="Vilgalys R."/>
            <person name="Henrissat B."/>
            <person name="Grigoriev I.V."/>
            <person name="Hibbett D."/>
            <person name="Nagy L.G."/>
            <person name="Martin F.M."/>
        </authorList>
    </citation>
    <scope>NUCLEOTIDE SEQUENCE</scope>
    <source>
        <strain evidence="2">UH-Tt-Lm1</strain>
    </source>
</reference>
<feature type="region of interest" description="Disordered" evidence="1">
    <location>
        <begin position="1"/>
        <end position="22"/>
    </location>
</feature>
<accession>A0A9P6H934</accession>
<evidence type="ECO:0000313" key="2">
    <source>
        <dbReference type="EMBL" id="KAF9781852.1"/>
    </source>
</evidence>
<comment type="caution">
    <text evidence="2">The sequence shown here is derived from an EMBL/GenBank/DDBJ whole genome shotgun (WGS) entry which is preliminary data.</text>
</comment>
<name>A0A9P6H934_9AGAM</name>
<reference evidence="2" key="1">
    <citation type="journal article" date="2020" name="Nat. Commun.">
        <title>Large-scale genome sequencing of mycorrhizal fungi provides insights into the early evolution of symbiotic traits.</title>
        <authorList>
            <person name="Miyauchi S."/>
            <person name="Kiss E."/>
            <person name="Kuo A."/>
            <person name="Drula E."/>
            <person name="Kohler A."/>
            <person name="Sanchez-Garcia M."/>
            <person name="Morin E."/>
            <person name="Andreopoulos B."/>
            <person name="Barry K.W."/>
            <person name="Bonito G."/>
            <person name="Buee M."/>
            <person name="Carver A."/>
            <person name="Chen C."/>
            <person name="Cichocki N."/>
            <person name="Clum A."/>
            <person name="Culley D."/>
            <person name="Crous P.W."/>
            <person name="Fauchery L."/>
            <person name="Girlanda M."/>
            <person name="Hayes R.D."/>
            <person name="Keri Z."/>
            <person name="LaButti K."/>
            <person name="Lipzen A."/>
            <person name="Lombard V."/>
            <person name="Magnuson J."/>
            <person name="Maillard F."/>
            <person name="Murat C."/>
            <person name="Nolan M."/>
            <person name="Ohm R.A."/>
            <person name="Pangilinan J."/>
            <person name="Pereira M.F."/>
            <person name="Perotto S."/>
            <person name="Peter M."/>
            <person name="Pfister S."/>
            <person name="Riley R."/>
            <person name="Sitrit Y."/>
            <person name="Stielow J.B."/>
            <person name="Szollosi G."/>
            <person name="Zifcakova L."/>
            <person name="Stursova M."/>
            <person name="Spatafora J.W."/>
            <person name="Tedersoo L."/>
            <person name="Vaario L.M."/>
            <person name="Yamada A."/>
            <person name="Yan M."/>
            <person name="Wang P."/>
            <person name="Xu J."/>
            <person name="Bruns T."/>
            <person name="Baldrian P."/>
            <person name="Vilgalys R."/>
            <person name="Dunand C."/>
            <person name="Henrissat B."/>
            <person name="Grigoriev I.V."/>
            <person name="Hibbett D."/>
            <person name="Nagy L.G."/>
            <person name="Martin F.M."/>
        </authorList>
    </citation>
    <scope>NUCLEOTIDE SEQUENCE</scope>
    <source>
        <strain evidence="2">UH-Tt-Lm1</strain>
    </source>
</reference>
<organism evidence="2 3">
    <name type="scientific">Thelephora terrestris</name>
    <dbReference type="NCBI Taxonomy" id="56493"/>
    <lineage>
        <taxon>Eukaryota</taxon>
        <taxon>Fungi</taxon>
        <taxon>Dikarya</taxon>
        <taxon>Basidiomycota</taxon>
        <taxon>Agaricomycotina</taxon>
        <taxon>Agaricomycetes</taxon>
        <taxon>Thelephorales</taxon>
        <taxon>Thelephoraceae</taxon>
        <taxon>Thelephora</taxon>
    </lineage>
</organism>
<evidence type="ECO:0000313" key="3">
    <source>
        <dbReference type="Proteomes" id="UP000736335"/>
    </source>
</evidence>
<evidence type="ECO:0000256" key="1">
    <source>
        <dbReference type="SAM" id="MobiDB-lite"/>
    </source>
</evidence>
<dbReference type="AlphaFoldDB" id="A0A9P6H934"/>
<gene>
    <name evidence="2" type="ORF">BJ322DRAFT_249912</name>
</gene>
<dbReference type="Proteomes" id="UP000736335">
    <property type="component" value="Unassembled WGS sequence"/>
</dbReference>
<keyword evidence="3" id="KW-1185">Reference proteome</keyword>
<sequence length="215" mass="23946">MSGDGGPGQSWWMPSSGRLPRSATSLTITRGKITLLKIRNVMAQLPNLDSLTISGSLRAMDRKKLQGIGKVLKGKFCGRLQLKRLSKNTDADIANMLLEIPTGLYFTEMDIHGTYYCLLSTAKLVEACAQTLEKLSYAVNEWPWGSWQVSELREVAQSQGHEAYRSLDRWRSTLGFYSSWDNQAHHLTAAIHNPAQVHWTRSTVHPIPLAGAVNP</sequence>
<protein>
    <submittedName>
        <fullName evidence="2">Uncharacterized protein</fullName>
    </submittedName>
</protein>